<accession>A0AA45HI26</accession>
<dbReference type="PROSITE" id="PS00716">
    <property type="entry name" value="SIGMA70_2"/>
    <property type="match status" value="1"/>
</dbReference>
<organism evidence="7 8">
    <name type="scientific">Oceanotoga teriensis</name>
    <dbReference type="NCBI Taxonomy" id="515440"/>
    <lineage>
        <taxon>Bacteria</taxon>
        <taxon>Thermotogati</taxon>
        <taxon>Thermotogota</taxon>
        <taxon>Thermotogae</taxon>
        <taxon>Petrotogales</taxon>
        <taxon>Petrotogaceae</taxon>
        <taxon>Oceanotoga</taxon>
    </lineage>
</organism>
<dbReference type="InterPro" id="IPR013324">
    <property type="entry name" value="RNA_pol_sigma_r3/r4-like"/>
</dbReference>
<dbReference type="InterPro" id="IPR007630">
    <property type="entry name" value="RNA_pol_sigma70_r4"/>
</dbReference>
<dbReference type="SUPFAM" id="SSF88946">
    <property type="entry name" value="Sigma2 domain of RNA polymerase sigma factors"/>
    <property type="match status" value="1"/>
</dbReference>
<dbReference type="NCBIfam" id="TIGR02479">
    <property type="entry name" value="FliA_WhiG"/>
    <property type="match status" value="1"/>
</dbReference>
<dbReference type="GO" id="GO:0016987">
    <property type="term" value="F:sigma factor activity"/>
    <property type="evidence" value="ECO:0007669"/>
    <property type="project" value="UniProtKB-KW"/>
</dbReference>
<evidence type="ECO:0000256" key="5">
    <source>
        <dbReference type="SAM" id="Coils"/>
    </source>
</evidence>
<keyword evidence="4" id="KW-0804">Transcription</keyword>
<evidence type="ECO:0000256" key="2">
    <source>
        <dbReference type="ARBA" id="ARBA00023082"/>
    </source>
</evidence>
<dbReference type="NCBIfam" id="TIGR02937">
    <property type="entry name" value="sigma70-ECF"/>
    <property type="match status" value="1"/>
</dbReference>
<evidence type="ECO:0000256" key="3">
    <source>
        <dbReference type="ARBA" id="ARBA00023125"/>
    </source>
</evidence>
<gene>
    <name evidence="7" type="ORF">C7380_11717</name>
</gene>
<evidence type="ECO:0000313" key="8">
    <source>
        <dbReference type="Proteomes" id="UP000245921"/>
    </source>
</evidence>
<dbReference type="AlphaFoldDB" id="A0AA45HI26"/>
<dbReference type="EMBL" id="QGGI01000017">
    <property type="protein sequence ID" value="PWJ88727.1"/>
    <property type="molecule type" value="Genomic_DNA"/>
</dbReference>
<dbReference type="NCBIfam" id="NF005413">
    <property type="entry name" value="PRK06986.1"/>
    <property type="match status" value="1"/>
</dbReference>
<dbReference type="PANTHER" id="PTHR30385:SF7">
    <property type="entry name" value="RNA POLYMERASE SIGMA FACTOR FLIA"/>
    <property type="match status" value="1"/>
</dbReference>
<dbReference type="Pfam" id="PF04545">
    <property type="entry name" value="Sigma70_r4"/>
    <property type="match status" value="1"/>
</dbReference>
<evidence type="ECO:0000313" key="7">
    <source>
        <dbReference type="EMBL" id="PWJ88727.1"/>
    </source>
</evidence>
<dbReference type="GO" id="GO:0003899">
    <property type="term" value="F:DNA-directed RNA polymerase activity"/>
    <property type="evidence" value="ECO:0007669"/>
    <property type="project" value="InterPro"/>
</dbReference>
<dbReference type="InterPro" id="IPR000943">
    <property type="entry name" value="RNA_pol_sigma70"/>
</dbReference>
<dbReference type="SUPFAM" id="SSF88659">
    <property type="entry name" value="Sigma3 and sigma4 domains of RNA polymerase sigma factors"/>
    <property type="match status" value="1"/>
</dbReference>
<keyword evidence="3" id="KW-0238">DNA-binding</keyword>
<dbReference type="PANTHER" id="PTHR30385">
    <property type="entry name" value="SIGMA FACTOR F FLAGELLAR"/>
    <property type="match status" value="1"/>
</dbReference>
<protein>
    <submittedName>
        <fullName evidence="7">RNA polymerase sigma-28 (SigD/FliA/WhiG) subunit</fullName>
    </submittedName>
</protein>
<sequence>MNYRLDKDQVVKNFLPKIKVIALNLMTNLPKSVELDDLIQEGVIGLLQSYERYDPKHGATFYTYAMTRIRGAMLDYLRKIDWLPKEVRHLVKKYEEFLVNNSDSFYSDEEIQEKLNISKEELNKIKFSIKKSQILDLDMYILNHGEESIDLEKNDENDPEIIAYKEILKDELEENIKKLKEKEQLILSLYYEKGLTFKEIGEIIGVSESRISQIHSSIIIKLKTSIKRG</sequence>
<dbReference type="RefSeq" id="WP_109605732.1">
    <property type="nucleotide sequence ID" value="NZ_JAMHJO010000012.1"/>
</dbReference>
<dbReference type="GO" id="GO:0006352">
    <property type="term" value="P:DNA-templated transcription initiation"/>
    <property type="evidence" value="ECO:0007669"/>
    <property type="project" value="InterPro"/>
</dbReference>
<dbReference type="Gene3D" id="1.20.140.160">
    <property type="match status" value="1"/>
</dbReference>
<dbReference type="InterPro" id="IPR014284">
    <property type="entry name" value="RNA_pol_sigma-70_dom"/>
</dbReference>
<dbReference type="InterPro" id="IPR013325">
    <property type="entry name" value="RNA_pol_sigma_r2"/>
</dbReference>
<comment type="caution">
    <text evidence="7">The sequence shown here is derived from an EMBL/GenBank/DDBJ whole genome shotgun (WGS) entry which is preliminary data.</text>
</comment>
<dbReference type="GO" id="GO:0003677">
    <property type="term" value="F:DNA binding"/>
    <property type="evidence" value="ECO:0007669"/>
    <property type="project" value="UniProtKB-KW"/>
</dbReference>
<feature type="coiled-coil region" evidence="5">
    <location>
        <begin position="162"/>
        <end position="189"/>
    </location>
</feature>
<dbReference type="PRINTS" id="PR00046">
    <property type="entry name" value="SIGMA70FCT"/>
</dbReference>
<keyword evidence="2" id="KW-0731">Sigma factor</keyword>
<dbReference type="Pfam" id="PF04542">
    <property type="entry name" value="Sigma70_r2"/>
    <property type="match status" value="1"/>
</dbReference>
<feature type="domain" description="RNA polymerase sigma-70" evidence="6">
    <location>
        <begin position="196"/>
        <end position="222"/>
    </location>
</feature>
<dbReference type="Gene3D" id="1.10.1740.10">
    <property type="match status" value="1"/>
</dbReference>
<reference evidence="7 8" key="1">
    <citation type="submission" date="2018-05" db="EMBL/GenBank/DDBJ databases">
        <title>Genomic Encyclopedia of Type Strains, Phase IV (KMG-IV): sequencing the most valuable type-strain genomes for metagenomic binning, comparative biology and taxonomic classification.</title>
        <authorList>
            <person name="Goeker M."/>
        </authorList>
    </citation>
    <scope>NUCLEOTIDE SEQUENCE [LARGE SCALE GENOMIC DNA]</scope>
    <source>
        <strain evidence="7 8">DSM 24906</strain>
    </source>
</reference>
<dbReference type="InterPro" id="IPR007627">
    <property type="entry name" value="RNA_pol_sigma70_r2"/>
</dbReference>
<evidence type="ECO:0000256" key="4">
    <source>
        <dbReference type="ARBA" id="ARBA00023163"/>
    </source>
</evidence>
<evidence type="ECO:0000256" key="1">
    <source>
        <dbReference type="ARBA" id="ARBA00023015"/>
    </source>
</evidence>
<keyword evidence="1" id="KW-0805">Transcription regulation</keyword>
<keyword evidence="8" id="KW-1185">Reference proteome</keyword>
<keyword evidence="5" id="KW-0175">Coiled coil</keyword>
<evidence type="ECO:0000259" key="6">
    <source>
        <dbReference type="PROSITE" id="PS00716"/>
    </source>
</evidence>
<dbReference type="Proteomes" id="UP000245921">
    <property type="component" value="Unassembled WGS sequence"/>
</dbReference>
<dbReference type="InterPro" id="IPR012845">
    <property type="entry name" value="RNA_pol_sigma_FliA_WhiG"/>
</dbReference>
<proteinExistence type="predicted"/>
<name>A0AA45HI26_9BACT</name>